<keyword evidence="15" id="KW-0482">Metalloprotease</keyword>
<evidence type="ECO:0000256" key="18">
    <source>
        <dbReference type="ARBA" id="ARBA00023228"/>
    </source>
</evidence>
<keyword evidence="13" id="KW-0862">Zinc</keyword>
<evidence type="ECO:0000256" key="10">
    <source>
        <dbReference type="ARBA" id="ARBA00022729"/>
    </source>
</evidence>
<evidence type="ECO:0000256" key="17">
    <source>
        <dbReference type="ARBA" id="ARBA00023180"/>
    </source>
</evidence>
<accession>A0ABP9EBW8</accession>
<evidence type="ECO:0000256" key="15">
    <source>
        <dbReference type="ARBA" id="ARBA00023049"/>
    </source>
</evidence>
<keyword evidence="11" id="KW-0378">Hydrolase</keyword>
<keyword evidence="10 21" id="KW-0732">Signal</keyword>
<sequence>MKRSLAALVLALPLSLTAAPFSELTLSHADNLRQHAMQSDHAYRVVESLTTEIGPRLPGTHADQRAVDWAKARFEAMGFDSVRLEPVEVPHWERGFADARITLPFPQPLVITALGNSIATPDGGLEAAIIRFATLADLEAADPAAVKGKFVFIDHKMARFKDGRGYGPVVKARGRGAVAAAQKGAVGLLLRSVSTSGHRFAHTGVMRYVDGVTKIPAVALSGPDADQLTRMLALQSDIQVKLELDTLDHGVATSYNVIGEIHGSSKADEIVLIGAHLDSWDEGTGALDDGAGVGIVTAAAQHILALERRPQRTLRVVLYAAEEIGLIGAKAYRDRHKDTLDNHYIAAEADFGAGPIYRIDSRVNDSALSAFTLLTEQLAPLGVERGHNASWGGPDVSVLPVLGVPVAGLAMDGTDYFDYHHTPDDTLDKIKPEAIQQSAAVYTLFAWLMANAETELRPIPLPSQ</sequence>
<evidence type="ECO:0000256" key="9">
    <source>
        <dbReference type="ARBA" id="ARBA00022723"/>
    </source>
</evidence>
<evidence type="ECO:0000256" key="13">
    <source>
        <dbReference type="ARBA" id="ARBA00022833"/>
    </source>
</evidence>
<keyword evidence="24" id="KW-1185">Reference proteome</keyword>
<keyword evidence="9" id="KW-0479">Metal-binding</keyword>
<dbReference type="RefSeq" id="WP_345332738.1">
    <property type="nucleotide sequence ID" value="NZ_BAABJZ010000006.1"/>
</dbReference>
<evidence type="ECO:0000256" key="20">
    <source>
        <dbReference type="ARBA" id="ARBA00033328"/>
    </source>
</evidence>
<dbReference type="Gene3D" id="3.50.30.30">
    <property type="match status" value="1"/>
</dbReference>
<evidence type="ECO:0000256" key="7">
    <source>
        <dbReference type="ARBA" id="ARBA00022645"/>
    </source>
</evidence>
<keyword evidence="8" id="KW-0645">Protease</keyword>
<evidence type="ECO:0000256" key="8">
    <source>
        <dbReference type="ARBA" id="ARBA00022670"/>
    </source>
</evidence>
<keyword evidence="16" id="KW-0865">Zymogen</keyword>
<protein>
    <recommendedName>
        <fullName evidence="5">Carboxypeptidase Q</fullName>
    </recommendedName>
    <alternativeName>
        <fullName evidence="20">Plasma glutamate carboxypeptidase</fullName>
    </alternativeName>
</protein>
<evidence type="ECO:0000256" key="6">
    <source>
        <dbReference type="ARBA" id="ARBA00022525"/>
    </source>
</evidence>
<dbReference type="Pfam" id="PF04389">
    <property type="entry name" value="Peptidase_M28"/>
    <property type="match status" value="1"/>
</dbReference>
<dbReference type="SUPFAM" id="SSF53187">
    <property type="entry name" value="Zn-dependent exopeptidases"/>
    <property type="match status" value="1"/>
</dbReference>
<reference evidence="24" key="1">
    <citation type="journal article" date="2019" name="Int. J. Syst. Evol. Microbiol.">
        <title>The Global Catalogue of Microorganisms (GCM) 10K type strain sequencing project: providing services to taxonomists for standard genome sequencing and annotation.</title>
        <authorList>
            <consortium name="The Broad Institute Genomics Platform"/>
            <consortium name="The Broad Institute Genome Sequencing Center for Infectious Disease"/>
            <person name="Wu L."/>
            <person name="Ma J."/>
        </authorList>
    </citation>
    <scope>NUCLEOTIDE SEQUENCE [LARGE SCALE GENOMIC DNA]</scope>
    <source>
        <strain evidence="24">JCM 18401</strain>
    </source>
</reference>
<keyword evidence="14" id="KW-0333">Golgi apparatus</keyword>
<dbReference type="EMBL" id="BAABJZ010000006">
    <property type="protein sequence ID" value="GAA4873926.1"/>
    <property type="molecule type" value="Genomic_DNA"/>
</dbReference>
<feature type="chain" id="PRO_5046574650" description="Carboxypeptidase Q" evidence="21">
    <location>
        <begin position="19"/>
        <end position="464"/>
    </location>
</feature>
<evidence type="ECO:0000256" key="3">
    <source>
        <dbReference type="ARBA" id="ARBA00004555"/>
    </source>
</evidence>
<keyword evidence="12" id="KW-0256">Endoplasmic reticulum</keyword>
<evidence type="ECO:0000259" key="22">
    <source>
        <dbReference type="Pfam" id="PF04389"/>
    </source>
</evidence>
<evidence type="ECO:0000256" key="11">
    <source>
        <dbReference type="ARBA" id="ARBA00022801"/>
    </source>
</evidence>
<keyword evidence="6" id="KW-0964">Secreted</keyword>
<dbReference type="InterPro" id="IPR039866">
    <property type="entry name" value="CPQ"/>
</dbReference>
<feature type="domain" description="Peptidase M28" evidence="22">
    <location>
        <begin position="256"/>
        <end position="442"/>
    </location>
</feature>
<evidence type="ECO:0000256" key="16">
    <source>
        <dbReference type="ARBA" id="ARBA00023145"/>
    </source>
</evidence>
<keyword evidence="7" id="KW-0121">Carboxypeptidase</keyword>
<evidence type="ECO:0000313" key="23">
    <source>
        <dbReference type="EMBL" id="GAA4873926.1"/>
    </source>
</evidence>
<evidence type="ECO:0000256" key="14">
    <source>
        <dbReference type="ARBA" id="ARBA00023034"/>
    </source>
</evidence>
<evidence type="ECO:0000256" key="19">
    <source>
        <dbReference type="ARBA" id="ARBA00025833"/>
    </source>
</evidence>
<comment type="caution">
    <text evidence="23">The sequence shown here is derived from an EMBL/GenBank/DDBJ whole genome shotgun (WGS) entry which is preliminary data.</text>
</comment>
<evidence type="ECO:0000256" key="5">
    <source>
        <dbReference type="ARBA" id="ARBA00014116"/>
    </source>
</evidence>
<gene>
    <name evidence="23" type="ORF">GCM10023333_03470</name>
</gene>
<dbReference type="Proteomes" id="UP001499988">
    <property type="component" value="Unassembled WGS sequence"/>
</dbReference>
<dbReference type="PANTHER" id="PTHR12053">
    <property type="entry name" value="PROTEASE FAMILY M28 PLASMA GLUTAMATE CARBOXYPEPTIDASE-RELATED"/>
    <property type="match status" value="1"/>
</dbReference>
<proteinExistence type="predicted"/>
<evidence type="ECO:0000256" key="12">
    <source>
        <dbReference type="ARBA" id="ARBA00022824"/>
    </source>
</evidence>
<keyword evidence="17" id="KW-0325">Glycoprotein</keyword>
<evidence type="ECO:0000256" key="2">
    <source>
        <dbReference type="ARBA" id="ARBA00004371"/>
    </source>
</evidence>
<evidence type="ECO:0000256" key="21">
    <source>
        <dbReference type="SAM" id="SignalP"/>
    </source>
</evidence>
<dbReference type="PANTHER" id="PTHR12053:SF3">
    <property type="entry name" value="CARBOXYPEPTIDASE Q"/>
    <property type="match status" value="1"/>
</dbReference>
<dbReference type="Gene3D" id="3.40.630.10">
    <property type="entry name" value="Zn peptidases"/>
    <property type="match status" value="1"/>
</dbReference>
<organism evidence="23 24">
    <name type="scientific">Ferrimonas pelagia</name>
    <dbReference type="NCBI Taxonomy" id="1177826"/>
    <lineage>
        <taxon>Bacteria</taxon>
        <taxon>Pseudomonadati</taxon>
        <taxon>Pseudomonadota</taxon>
        <taxon>Gammaproteobacteria</taxon>
        <taxon>Alteromonadales</taxon>
        <taxon>Ferrimonadaceae</taxon>
        <taxon>Ferrimonas</taxon>
    </lineage>
</organism>
<feature type="signal peptide" evidence="21">
    <location>
        <begin position="1"/>
        <end position="18"/>
    </location>
</feature>
<evidence type="ECO:0000256" key="4">
    <source>
        <dbReference type="ARBA" id="ARBA00004613"/>
    </source>
</evidence>
<name>A0ABP9EBW8_9GAMM</name>
<evidence type="ECO:0000313" key="24">
    <source>
        <dbReference type="Proteomes" id="UP001499988"/>
    </source>
</evidence>
<comment type="subunit">
    <text evidence="19">Homodimer. The monomeric form is inactive while the homodimer is active.</text>
</comment>
<evidence type="ECO:0000256" key="1">
    <source>
        <dbReference type="ARBA" id="ARBA00004240"/>
    </source>
</evidence>
<comment type="subcellular location">
    <subcellularLocation>
        <location evidence="1">Endoplasmic reticulum</location>
    </subcellularLocation>
    <subcellularLocation>
        <location evidence="3">Golgi apparatus</location>
    </subcellularLocation>
    <subcellularLocation>
        <location evidence="2">Lysosome</location>
    </subcellularLocation>
    <subcellularLocation>
        <location evidence="4">Secreted</location>
    </subcellularLocation>
</comment>
<dbReference type="InterPro" id="IPR007484">
    <property type="entry name" value="Peptidase_M28"/>
</dbReference>
<keyword evidence="18" id="KW-0458">Lysosome</keyword>